<name>A0ABX5LT45_9BACT</name>
<proteinExistence type="predicted"/>
<dbReference type="RefSeq" id="WP_106197830.1">
    <property type="nucleotide sequence ID" value="NZ_JAXEIU010000025.1"/>
</dbReference>
<accession>A0ABX5LT45</accession>
<keyword evidence="1" id="KW-0732">Signal</keyword>
<keyword evidence="3" id="KW-1185">Reference proteome</keyword>
<feature type="chain" id="PRO_5046679791" evidence="1">
    <location>
        <begin position="23"/>
        <end position="433"/>
    </location>
</feature>
<dbReference type="PROSITE" id="PS51257">
    <property type="entry name" value="PROKAR_LIPOPROTEIN"/>
    <property type="match status" value="1"/>
</dbReference>
<organism evidence="2 3">
    <name type="scientific">Hallerella porci</name>
    <dbReference type="NCBI Taxonomy" id="1945871"/>
    <lineage>
        <taxon>Bacteria</taxon>
        <taxon>Pseudomonadati</taxon>
        <taxon>Fibrobacterota</taxon>
        <taxon>Fibrobacteria</taxon>
        <taxon>Fibrobacterales</taxon>
        <taxon>Fibrobacteraceae</taxon>
        <taxon>Hallerella</taxon>
    </lineage>
</organism>
<dbReference type="Pfam" id="PF08757">
    <property type="entry name" value="CotH"/>
    <property type="match status" value="1"/>
</dbReference>
<reference evidence="2 3" key="1">
    <citation type="submission" date="2018-05" db="EMBL/GenBank/DDBJ databases">
        <title>Animal gut microbial communities from fecal samples from Wisconsin, USA.</title>
        <authorList>
            <person name="Neumann A."/>
        </authorList>
    </citation>
    <scope>NUCLEOTIDE SEQUENCE [LARGE SCALE GENOMIC DNA]</scope>
    <source>
        <strain evidence="2 3">UWS4</strain>
    </source>
</reference>
<dbReference type="Proteomes" id="UP000245523">
    <property type="component" value="Unassembled WGS sequence"/>
</dbReference>
<protein>
    <submittedName>
        <fullName evidence="2">CotH protein</fullName>
    </submittedName>
</protein>
<sequence>MKRSHKIFLGGCSLLAVTLLTACLWNFNSPSSSDEDDAFVYLPLDDSEYPYANLQRLVIQTENAADVRNRETKVPAKLQIYGKDSPESFILDLEIRGRGNSSWQLSKYGYRLEFEHKVSLFGMPADKSWNLLSNQRDKSLVRNYITNQLAENLGDEYVPRSVFVEVFLNKNYRGIFQLIESVKVSPDRVDIPESNQSFLLEKSSEDDQDKKHAEFYTEAGNRFFIKSPKKPSLGDIDNVKNHLDDFEKFILSDAAKNPDSLSKWIDFESLVRYYLIQEFTKNIDGNFHKSIYLSWVKNSPIHLGPVWDFDLAYGLSLGEKLSAEDYYAGNAGWFAALFNSEENFSHVRQFWKDHHREFEAVADSARETIRRLTPAAKNEYKRWPILNEKFWVFAESFKRYEDTADSLTDWIQKRIAWLDAELLSPISESASYR</sequence>
<gene>
    <name evidence="2" type="ORF">B0H50_10439</name>
</gene>
<comment type="caution">
    <text evidence="2">The sequence shown here is derived from an EMBL/GenBank/DDBJ whole genome shotgun (WGS) entry which is preliminary data.</text>
</comment>
<evidence type="ECO:0000313" key="3">
    <source>
        <dbReference type="Proteomes" id="UP000245523"/>
    </source>
</evidence>
<evidence type="ECO:0000313" key="2">
    <source>
        <dbReference type="EMBL" id="PWL03615.1"/>
    </source>
</evidence>
<feature type="signal peptide" evidence="1">
    <location>
        <begin position="1"/>
        <end position="22"/>
    </location>
</feature>
<dbReference type="InterPro" id="IPR014867">
    <property type="entry name" value="Spore_coat_CotH_CotH2/3/7"/>
</dbReference>
<dbReference type="EMBL" id="QGHD01000004">
    <property type="protein sequence ID" value="PWL03615.1"/>
    <property type="molecule type" value="Genomic_DNA"/>
</dbReference>
<evidence type="ECO:0000256" key="1">
    <source>
        <dbReference type="SAM" id="SignalP"/>
    </source>
</evidence>